<sequence length="136" mass="15143">MYPDEKHLSNSHVSTAESIYAIRSLRRLVSVIDAPKSSGTFSSLTRLSRAAEQLYEQAIVLETPEMSWQLSFSSQDESPRPDRECDTTSHVLTEFASVGSDEYIEEFIGERVAGRDVSEHVVSASIDVSNQTEGDR</sequence>
<dbReference type="EMBL" id="FXTD01000005">
    <property type="protein sequence ID" value="SMO63473.1"/>
    <property type="molecule type" value="Genomic_DNA"/>
</dbReference>
<accession>A0A521CVM0</accession>
<dbReference type="AlphaFoldDB" id="A0A521CVM0"/>
<gene>
    <name evidence="1" type="ORF">SAMN06264867_105133</name>
</gene>
<evidence type="ECO:0000313" key="2">
    <source>
        <dbReference type="Proteomes" id="UP000319712"/>
    </source>
</evidence>
<evidence type="ECO:0000313" key="1">
    <source>
        <dbReference type="EMBL" id="SMO63473.1"/>
    </source>
</evidence>
<dbReference type="Proteomes" id="UP000319712">
    <property type="component" value="Unassembled WGS sequence"/>
</dbReference>
<reference evidence="1 2" key="1">
    <citation type="submission" date="2017-05" db="EMBL/GenBank/DDBJ databases">
        <authorList>
            <person name="Varghese N."/>
            <person name="Submissions S."/>
        </authorList>
    </citation>
    <scope>NUCLEOTIDE SEQUENCE [LARGE SCALE GENOMIC DNA]</scope>
    <source>
        <strain evidence="1 2">DSM 19504</strain>
    </source>
</reference>
<keyword evidence="2" id="KW-1185">Reference proteome</keyword>
<organism evidence="1 2">
    <name type="scientific">Halorubrum cibi</name>
    <dbReference type="NCBI Taxonomy" id="413815"/>
    <lineage>
        <taxon>Archaea</taxon>
        <taxon>Methanobacteriati</taxon>
        <taxon>Methanobacteriota</taxon>
        <taxon>Stenosarchaea group</taxon>
        <taxon>Halobacteria</taxon>
        <taxon>Halobacteriales</taxon>
        <taxon>Haloferacaceae</taxon>
        <taxon>Halorubrum</taxon>
    </lineage>
</organism>
<name>A0A521CVM0_9EURY</name>
<protein>
    <submittedName>
        <fullName evidence="1">Uncharacterized protein</fullName>
    </submittedName>
</protein>
<proteinExistence type="predicted"/>
<dbReference type="RefSeq" id="WP_142986465.1">
    <property type="nucleotide sequence ID" value="NZ_FXTD01000005.1"/>
</dbReference>